<evidence type="ECO:0000259" key="1">
    <source>
        <dbReference type="Pfam" id="PF00534"/>
    </source>
</evidence>
<dbReference type="InterPro" id="IPR001296">
    <property type="entry name" value="Glyco_trans_1"/>
</dbReference>
<dbReference type="Pfam" id="PF13439">
    <property type="entry name" value="Glyco_transf_4"/>
    <property type="match status" value="1"/>
</dbReference>
<keyword evidence="3" id="KW-0328">Glycosyltransferase</keyword>
<evidence type="ECO:0000259" key="2">
    <source>
        <dbReference type="Pfam" id="PF13439"/>
    </source>
</evidence>
<dbReference type="EC" id="2.4.-.-" evidence="3"/>
<evidence type="ECO:0000313" key="3">
    <source>
        <dbReference type="EMBL" id="XBG95643.1"/>
    </source>
</evidence>
<keyword evidence="3" id="KW-0808">Transferase</keyword>
<proteinExistence type="predicted"/>
<dbReference type="InterPro" id="IPR028098">
    <property type="entry name" value="Glyco_trans_4-like_N"/>
</dbReference>
<protein>
    <submittedName>
        <fullName evidence="3">Glycosyltransferase</fullName>
        <ecNumber evidence="3">2.4.-.-</ecNumber>
    </submittedName>
</protein>
<dbReference type="SUPFAM" id="SSF53756">
    <property type="entry name" value="UDP-Glycosyltransferase/glycogen phosphorylase"/>
    <property type="match status" value="1"/>
</dbReference>
<organism evidence="3">
    <name type="scientific">Limosilactobacillus allomucosae</name>
    <dbReference type="NCBI Taxonomy" id="3142938"/>
    <lineage>
        <taxon>Bacteria</taxon>
        <taxon>Bacillati</taxon>
        <taxon>Bacillota</taxon>
        <taxon>Bacilli</taxon>
        <taxon>Lactobacillales</taxon>
        <taxon>Lactobacillaceae</taxon>
        <taxon>Limosilactobacillus</taxon>
    </lineage>
</organism>
<dbReference type="GO" id="GO:0016757">
    <property type="term" value="F:glycosyltransferase activity"/>
    <property type="evidence" value="ECO:0007669"/>
    <property type="project" value="UniProtKB-KW"/>
</dbReference>
<dbReference type="PANTHER" id="PTHR12526:SF630">
    <property type="entry name" value="GLYCOSYLTRANSFERASE"/>
    <property type="match status" value="1"/>
</dbReference>
<accession>A0AAU7C3D8</accession>
<dbReference type="Pfam" id="PF00534">
    <property type="entry name" value="Glycos_transf_1"/>
    <property type="match status" value="1"/>
</dbReference>
<dbReference type="AlphaFoldDB" id="A0AAU7C3D8"/>
<feature type="domain" description="Glycosyltransferase subfamily 4-like N-terminal" evidence="2">
    <location>
        <begin position="15"/>
        <end position="173"/>
    </location>
</feature>
<reference evidence="3" key="1">
    <citation type="submission" date="2024-04" db="EMBL/GenBank/DDBJ databases">
        <title>Limosilactobacillus allomucosae sp. nov., a novel species isolated from wild boar faecal samples as a potential probiotics for domestic pigs.</title>
        <authorList>
            <person name="Chen B."/>
        </authorList>
    </citation>
    <scope>NUCLEOTIDE SEQUENCE</scope>
    <source>
        <strain evidence="3">WILCCON 0051</strain>
    </source>
</reference>
<dbReference type="RefSeq" id="WP_275264484.1">
    <property type="nucleotide sequence ID" value="NZ_CP154878.1"/>
</dbReference>
<name>A0AAU7C3D8_9LACO</name>
<dbReference type="EMBL" id="CP154878">
    <property type="protein sequence ID" value="XBG95643.1"/>
    <property type="molecule type" value="Genomic_DNA"/>
</dbReference>
<feature type="domain" description="Glycosyl transferase family 1" evidence="1">
    <location>
        <begin position="176"/>
        <end position="335"/>
    </location>
</feature>
<sequence>MKKGIILMPYVSGNGGTETVVRNFLKSFKDDKDIKIDLLSIGGTSNFDWLEGLNYNMVSISKSYSINENKFIRNTFYVSVLPFSLFKFIKKNKPDFIISTNPFMWYLSKQIVKLLRINTKIVAWYHYSLEQHPVKQKYLKSADYYFAISSGIKAQLERKGINAQKIFLIYNPIISNKQIIPRPKNYAKFLYIGRLMLDGQKNVKELFNALHGLKGKWSLDIYGNVYGKIENEQKIKSYTKEIGIFNNIKWHGFVDDPWNNIDEATALILTSKFEGLPMVLCEAISHGIYCISSDVDTGPSDIINNENGALYQLGNIKQLRNYLQGLVDNPSLPKDSNTIVKTSEKFMLPLYKRRVKKYILSIL</sequence>
<dbReference type="KEGG" id="lalo:ABC765_00455"/>
<dbReference type="CDD" id="cd03811">
    <property type="entry name" value="GT4_GT28_WabH-like"/>
    <property type="match status" value="1"/>
</dbReference>
<gene>
    <name evidence="3" type="ORF">ABC765_00455</name>
</gene>
<dbReference type="Gene3D" id="3.40.50.2000">
    <property type="entry name" value="Glycogen Phosphorylase B"/>
    <property type="match status" value="2"/>
</dbReference>
<dbReference type="PANTHER" id="PTHR12526">
    <property type="entry name" value="GLYCOSYLTRANSFERASE"/>
    <property type="match status" value="1"/>
</dbReference>